<accession>A0ABV3LZZ0</accession>
<sequence length="161" mass="18179">MADLLWDDVKCFFDPDVMGALPDVHVPNTSAEDWQAVLDLVAEKGWKCQYSVGERVLPVPRAEAVLSRPVDAECPELRVWLTEDVLAIFRFYAVDEIDFDVDLRELQGQKRLDVFCGFLRDIGRRLGKPVLMDAEGDQGHPVLGFEVEADRVVLLAEPPVR</sequence>
<proteinExistence type="predicted"/>
<keyword evidence="2" id="KW-1185">Reference proteome</keyword>
<reference evidence="1 2" key="1">
    <citation type="submission" date="2024-06" db="EMBL/GenBank/DDBJ databases">
        <title>The Natural Products Discovery Center: Release of the First 8490 Sequenced Strains for Exploring Actinobacteria Biosynthetic Diversity.</title>
        <authorList>
            <person name="Kalkreuter E."/>
            <person name="Kautsar S.A."/>
            <person name="Yang D."/>
            <person name="Bader C.D."/>
            <person name="Teijaro C.N."/>
            <person name="Fluegel L."/>
            <person name="Davis C.M."/>
            <person name="Simpson J.R."/>
            <person name="Lauterbach L."/>
            <person name="Steele A.D."/>
            <person name="Gui C."/>
            <person name="Meng S."/>
            <person name="Li G."/>
            <person name="Viehrig K."/>
            <person name="Ye F."/>
            <person name="Su P."/>
            <person name="Kiefer A.F."/>
            <person name="Nichols A."/>
            <person name="Cepeda A.J."/>
            <person name="Yan W."/>
            <person name="Fan B."/>
            <person name="Jiang Y."/>
            <person name="Adhikari A."/>
            <person name="Zheng C.-J."/>
            <person name="Schuster L."/>
            <person name="Cowan T.M."/>
            <person name="Smanski M.J."/>
            <person name="Chevrette M.G."/>
            <person name="De Carvalho L.P.S."/>
            <person name="Shen B."/>
        </authorList>
    </citation>
    <scope>NUCLEOTIDE SEQUENCE [LARGE SCALE GENOMIC DNA]</scope>
    <source>
        <strain evidence="1 2">NPDC047833</strain>
    </source>
</reference>
<organism evidence="1 2">
    <name type="scientific">Streptomyces huasconensis</name>
    <dbReference type="NCBI Taxonomy" id="1854574"/>
    <lineage>
        <taxon>Bacteria</taxon>
        <taxon>Bacillati</taxon>
        <taxon>Actinomycetota</taxon>
        <taxon>Actinomycetes</taxon>
        <taxon>Kitasatosporales</taxon>
        <taxon>Streptomycetaceae</taxon>
        <taxon>Streptomyces</taxon>
    </lineage>
</organism>
<evidence type="ECO:0000313" key="1">
    <source>
        <dbReference type="EMBL" id="MEW2363962.1"/>
    </source>
</evidence>
<dbReference type="EMBL" id="JBEYRS010000007">
    <property type="protein sequence ID" value="MEW2363962.1"/>
    <property type="molecule type" value="Genomic_DNA"/>
</dbReference>
<dbReference type="Proteomes" id="UP001553843">
    <property type="component" value="Unassembled WGS sequence"/>
</dbReference>
<evidence type="ECO:0000313" key="2">
    <source>
        <dbReference type="Proteomes" id="UP001553843"/>
    </source>
</evidence>
<gene>
    <name evidence="1" type="ORF">AB0887_18715</name>
</gene>
<protein>
    <submittedName>
        <fullName evidence="1">Uncharacterized protein</fullName>
    </submittedName>
</protein>
<name>A0ABV3LZZ0_9ACTN</name>
<dbReference type="RefSeq" id="WP_359780251.1">
    <property type="nucleotide sequence ID" value="NZ_JBEYRR010000007.1"/>
</dbReference>
<comment type="caution">
    <text evidence="1">The sequence shown here is derived from an EMBL/GenBank/DDBJ whole genome shotgun (WGS) entry which is preliminary data.</text>
</comment>